<feature type="region of interest" description="Disordered" evidence="1">
    <location>
        <begin position="1"/>
        <end position="28"/>
    </location>
</feature>
<evidence type="ECO:0000256" key="1">
    <source>
        <dbReference type="SAM" id="MobiDB-lite"/>
    </source>
</evidence>
<evidence type="ECO:0000313" key="3">
    <source>
        <dbReference type="Proteomes" id="UP001049176"/>
    </source>
</evidence>
<dbReference type="AlphaFoldDB" id="A0A9P7S1U7"/>
<dbReference type="Proteomes" id="UP001049176">
    <property type="component" value="Chromosome 4"/>
</dbReference>
<protein>
    <submittedName>
        <fullName evidence="2">Uncharacterized protein</fullName>
    </submittedName>
</protein>
<sequence length="106" mass="11867">MVEPSPSPLHFSRQEKGKDREPHMHRDPQVHEGAIPAGILQSAGSLAKQSDLGCKGDPDLTHIISDRRAFNPHMRTAVHFQAAASADKTESLCGRDSQKRRKHRRR</sequence>
<name>A0A9P7S1U7_9AGAR</name>
<dbReference type="KEGG" id="more:E1B28_007437"/>
<keyword evidence="3" id="KW-1185">Reference proteome</keyword>
<comment type="caution">
    <text evidence="2">The sequence shown here is derived from an EMBL/GenBank/DDBJ whole genome shotgun (WGS) entry which is preliminary data.</text>
</comment>
<feature type="region of interest" description="Disordered" evidence="1">
    <location>
        <begin position="83"/>
        <end position="106"/>
    </location>
</feature>
<dbReference type="EMBL" id="CM032184">
    <property type="protein sequence ID" value="KAG7093792.1"/>
    <property type="molecule type" value="Genomic_DNA"/>
</dbReference>
<dbReference type="GeneID" id="66076513"/>
<reference evidence="2" key="1">
    <citation type="journal article" date="2021" name="Genome Biol. Evol.">
        <title>The assembled and annotated genome of the fairy-ring fungus Marasmius oreades.</title>
        <authorList>
            <person name="Hiltunen M."/>
            <person name="Ament-Velasquez S.L."/>
            <person name="Johannesson H."/>
        </authorList>
    </citation>
    <scope>NUCLEOTIDE SEQUENCE</scope>
    <source>
        <strain evidence="2">03SP1</strain>
    </source>
</reference>
<accession>A0A9P7S1U7</accession>
<feature type="compositionally biased region" description="Basic and acidic residues" evidence="1">
    <location>
        <begin position="12"/>
        <end position="28"/>
    </location>
</feature>
<gene>
    <name evidence="2" type="ORF">E1B28_007437</name>
</gene>
<proteinExistence type="predicted"/>
<dbReference type="RefSeq" id="XP_043010262.1">
    <property type="nucleotide sequence ID" value="XM_043152176.1"/>
</dbReference>
<organism evidence="2 3">
    <name type="scientific">Marasmius oreades</name>
    <name type="common">fairy-ring Marasmius</name>
    <dbReference type="NCBI Taxonomy" id="181124"/>
    <lineage>
        <taxon>Eukaryota</taxon>
        <taxon>Fungi</taxon>
        <taxon>Dikarya</taxon>
        <taxon>Basidiomycota</taxon>
        <taxon>Agaricomycotina</taxon>
        <taxon>Agaricomycetes</taxon>
        <taxon>Agaricomycetidae</taxon>
        <taxon>Agaricales</taxon>
        <taxon>Marasmiineae</taxon>
        <taxon>Marasmiaceae</taxon>
        <taxon>Marasmius</taxon>
    </lineage>
</organism>
<evidence type="ECO:0000313" key="2">
    <source>
        <dbReference type="EMBL" id="KAG7093792.1"/>
    </source>
</evidence>